<name>H1LE97_9LACO</name>
<keyword evidence="1" id="KW-1133">Transmembrane helix</keyword>
<evidence type="ECO:0000313" key="3">
    <source>
        <dbReference type="Proteomes" id="UP000005025"/>
    </source>
</evidence>
<dbReference type="Proteomes" id="UP000005025">
    <property type="component" value="Unassembled WGS sequence"/>
</dbReference>
<proteinExistence type="predicted"/>
<evidence type="ECO:0000313" key="2">
    <source>
        <dbReference type="EMBL" id="EHO52593.1"/>
    </source>
</evidence>
<reference evidence="2 3" key="1">
    <citation type="submission" date="2011-09" db="EMBL/GenBank/DDBJ databases">
        <authorList>
            <person name="Weinstock G."/>
            <person name="Sodergren E."/>
            <person name="Clifton S."/>
            <person name="Fulton L."/>
            <person name="Fulton B."/>
            <person name="Courtney L."/>
            <person name="Fronick C."/>
            <person name="Harrison M."/>
            <person name="Strong C."/>
            <person name="Farmer C."/>
            <person name="Delahaunty K."/>
            <person name="Markovic C."/>
            <person name="Hall O."/>
            <person name="Minx P."/>
            <person name="Tomlinson C."/>
            <person name="Mitreva M."/>
            <person name="Hou S."/>
            <person name="Chen J."/>
            <person name="Wollam A."/>
            <person name="Pepin K.H."/>
            <person name="Johnson M."/>
            <person name="Bhonagiri V."/>
            <person name="Zhang X."/>
            <person name="Suruliraj S."/>
            <person name="Warren W."/>
            <person name="Chinwalla A."/>
            <person name="Mardis E.R."/>
            <person name="Wilson R.K."/>
        </authorList>
    </citation>
    <scope>NUCLEOTIDE SEQUENCE [LARGE SCALE GENOMIC DNA]</scope>
    <source>
        <strain evidence="2 3">F0435</strain>
    </source>
</reference>
<keyword evidence="1" id="KW-0812">Transmembrane</keyword>
<evidence type="ECO:0000256" key="1">
    <source>
        <dbReference type="SAM" id="Phobius"/>
    </source>
</evidence>
<protein>
    <submittedName>
        <fullName evidence="2">Uncharacterized protein</fullName>
    </submittedName>
</protein>
<keyword evidence="1" id="KW-0472">Membrane</keyword>
<dbReference type="STRING" id="797516.HMPREF9104_00923"/>
<comment type="caution">
    <text evidence="2">The sequence shown here is derived from an EMBL/GenBank/DDBJ whole genome shotgun (WGS) entry which is preliminary data.</text>
</comment>
<gene>
    <name evidence="2" type="ORF">HMPREF9104_00923</name>
</gene>
<dbReference type="AlphaFoldDB" id="H1LE97"/>
<feature type="transmembrane region" description="Helical" evidence="1">
    <location>
        <begin position="24"/>
        <end position="42"/>
    </location>
</feature>
<dbReference type="EMBL" id="AGRJ01000095">
    <property type="protein sequence ID" value="EHO52593.1"/>
    <property type="molecule type" value="Genomic_DNA"/>
</dbReference>
<sequence length="49" mass="5891">MIPISVSKNNFKKMAKNCKGFPEFVYIYILELYDVVLSDFIFNKWRLKV</sequence>
<organism evidence="2 3">
    <name type="scientific">Lentilactobacillus kisonensis F0435</name>
    <dbReference type="NCBI Taxonomy" id="797516"/>
    <lineage>
        <taxon>Bacteria</taxon>
        <taxon>Bacillati</taxon>
        <taxon>Bacillota</taxon>
        <taxon>Bacilli</taxon>
        <taxon>Lactobacillales</taxon>
        <taxon>Lactobacillaceae</taxon>
        <taxon>Lentilactobacillus</taxon>
    </lineage>
</organism>
<accession>H1LE97</accession>
<dbReference type="HOGENOM" id="CLU_3137038_0_0_9"/>